<dbReference type="PANTHER" id="PTHR37813">
    <property type="entry name" value="FELS-2 PROPHAGE PROTEIN"/>
    <property type="match status" value="1"/>
</dbReference>
<feature type="transmembrane region" description="Helical" evidence="2">
    <location>
        <begin position="47"/>
        <end position="67"/>
    </location>
</feature>
<dbReference type="OrthoDB" id="2183194at2"/>
<dbReference type="PANTHER" id="PTHR37813:SF1">
    <property type="entry name" value="FELS-2 PROPHAGE PROTEIN"/>
    <property type="match status" value="1"/>
</dbReference>
<dbReference type="InterPro" id="IPR010090">
    <property type="entry name" value="Phage_tape_meas"/>
</dbReference>
<evidence type="ECO:0000313" key="5">
    <source>
        <dbReference type="Proteomes" id="UP000182690"/>
    </source>
</evidence>
<keyword evidence="1" id="KW-1188">Viral release from host cell</keyword>
<dbReference type="NCBIfam" id="TIGR01760">
    <property type="entry name" value="tape_meas_TP901"/>
    <property type="match status" value="1"/>
</dbReference>
<organism evidence="4 5">
    <name type="scientific">Leucobacter chromiiresistens</name>
    <dbReference type="NCBI Taxonomy" id="1079994"/>
    <lineage>
        <taxon>Bacteria</taxon>
        <taxon>Bacillati</taxon>
        <taxon>Actinomycetota</taxon>
        <taxon>Actinomycetes</taxon>
        <taxon>Micrococcales</taxon>
        <taxon>Microbacteriaceae</taxon>
        <taxon>Leucobacter</taxon>
    </lineage>
</organism>
<dbReference type="AlphaFoldDB" id="A0A1H1BMA6"/>
<reference evidence="4 5" key="1">
    <citation type="submission" date="2016-10" db="EMBL/GenBank/DDBJ databases">
        <authorList>
            <person name="de Groot N.N."/>
        </authorList>
    </citation>
    <scope>NUCLEOTIDE SEQUENCE [LARGE SCALE GENOMIC DNA]</scope>
    <source>
        <strain evidence="4 5">DSM 22788</strain>
    </source>
</reference>
<evidence type="ECO:0000256" key="1">
    <source>
        <dbReference type="ARBA" id="ARBA00022612"/>
    </source>
</evidence>
<dbReference type="Proteomes" id="UP000182690">
    <property type="component" value="Unassembled WGS sequence"/>
</dbReference>
<feature type="domain" description="Phage tail tape measure protein" evidence="3">
    <location>
        <begin position="95"/>
        <end position="295"/>
    </location>
</feature>
<dbReference type="RefSeq" id="WP_010156526.1">
    <property type="nucleotide sequence ID" value="NZ_FNKB01000002.1"/>
</dbReference>
<proteinExistence type="predicted"/>
<sequence length="939" mass="96306">MAERNVKVKISAEVQGYIQSMKDAAQATRDTGTESEKMAQKARSFELVGKAALLMGAGVTTGLGMAVSKFADFDQAMSNVQAATHESAGNMDLLRDAALDAGARTVFSATEAANAIEELSKAGVATADILSGGLDGALDLAAAGGLGVADAAGIAATALKTFNLEGSDMAHVADLLAAGAGKAMGDVTDLSQALNQSAMVANATGLSIEETTAGLAAFASQGLLGSDAGTSFKSMLQSLTPSSEKAAETMKELGISAYDSQGNFIGLSEFAGNLQTALKDLSVEQQQAALKTIFGSDAIRAATVLYTEGADGIEEWEEAVNDSGFASETAAARLDNLKGDLEALGGALETALIETGSSANDVMRDIVQTVSGMIDAYTSLPKPLQGATMALGVVTAAVATLGGAFMLGVPKYAEYKAALGDLPPVATRAHNGLVGIGKGLSVVAGGLAAVQVLDRLASSGRDASVGLEQLEKMMRAGGVDGAFDGLSDEANTLNKSLELLLGDSLNSNMERFGSTLNRAVAGGALADQVQDAGERFASLGEALAGMVSEGKADEAAARFEEIADAAKALGFETDEVSNLMPAYEEALAGVDNANADAAASGEENSDAIAGVGASAADAQEQIETLADLIRDFGSAQIDADRAAIDMQEKMRALNDIMVEGAGSLDIYTEAGSNTQSAMLDVAQGATEWAASVLEAGGEQETANGILDSARQSLIDQRVALGENAADAEAWAASRVPTAAQVQEALDRVTGAANSIPGNTNANVSTNADAAAAQIDNFIAKLRSIPSPISVDIRTRDALVLSPEGIAEKYYANGGIVAYADGGIQENVRAMREFAAGGGVDTGIYSGGAPIIKFAEQETGWEAFISGKPSQRDRNRQIWLETGERLGMNSGGQREVVHVPTHVTVVDADNRMVGTMRVVASKEIDDYSAQQTREDRKAGL</sequence>
<accession>A0A1H1BMA6</accession>
<dbReference type="STRING" id="1079994.SAMN04488565_2918"/>
<keyword evidence="2" id="KW-0472">Membrane</keyword>
<dbReference type="Pfam" id="PF10145">
    <property type="entry name" value="PhageMin_Tail"/>
    <property type="match status" value="1"/>
</dbReference>
<name>A0A1H1BMA6_9MICO</name>
<gene>
    <name evidence="4" type="ORF">SAMN04488565_2918</name>
</gene>
<dbReference type="EMBL" id="FNKB01000002">
    <property type="protein sequence ID" value="SDQ53088.1"/>
    <property type="molecule type" value="Genomic_DNA"/>
</dbReference>
<evidence type="ECO:0000259" key="3">
    <source>
        <dbReference type="Pfam" id="PF10145"/>
    </source>
</evidence>
<evidence type="ECO:0000313" key="4">
    <source>
        <dbReference type="EMBL" id="SDQ53088.1"/>
    </source>
</evidence>
<keyword evidence="2" id="KW-1133">Transmembrane helix</keyword>
<evidence type="ECO:0000256" key="2">
    <source>
        <dbReference type="SAM" id="Phobius"/>
    </source>
</evidence>
<protein>
    <submittedName>
        <fullName evidence="4">Phage tail tape measure protein, TP901 family, core region</fullName>
    </submittedName>
</protein>
<keyword evidence="2" id="KW-0812">Transmembrane</keyword>